<evidence type="ECO:0000256" key="1">
    <source>
        <dbReference type="ARBA" id="ARBA00022676"/>
    </source>
</evidence>
<protein>
    <submittedName>
        <fullName evidence="3">Glycogen/starch synthase</fullName>
    </submittedName>
</protein>
<name>A0ABT1MHD5_9BACT</name>
<keyword evidence="4" id="KW-1185">Reference proteome</keyword>
<reference evidence="3 4" key="1">
    <citation type="submission" date="2022-07" db="EMBL/GenBank/DDBJ databases">
        <title>Fecal culturing of patients with breast cancer.</title>
        <authorList>
            <person name="Teng N.M.Y."/>
            <person name="Kiu R."/>
            <person name="Evans R."/>
            <person name="Baker D.J."/>
            <person name="Zenner C."/>
            <person name="Robinson S.D."/>
            <person name="Hall L.J."/>
        </authorList>
    </citation>
    <scope>NUCLEOTIDE SEQUENCE [LARGE SCALE GENOMIC DNA]</scope>
    <source>
        <strain evidence="3 4">LH1063</strain>
    </source>
</reference>
<keyword evidence="1" id="KW-0328">Glycosyltransferase</keyword>
<dbReference type="RefSeq" id="WP_255026815.1">
    <property type="nucleotide sequence ID" value="NZ_JANDHW010000005.1"/>
</dbReference>
<dbReference type="Pfam" id="PF05693">
    <property type="entry name" value="Glycogen_syn"/>
    <property type="match status" value="2"/>
</dbReference>
<evidence type="ECO:0000256" key="2">
    <source>
        <dbReference type="ARBA" id="ARBA00022679"/>
    </source>
</evidence>
<accession>A0ABT1MHD5</accession>
<proteinExistence type="predicted"/>
<dbReference type="Proteomes" id="UP001205603">
    <property type="component" value="Unassembled WGS sequence"/>
</dbReference>
<keyword evidence="2" id="KW-0808">Transferase</keyword>
<dbReference type="InterPro" id="IPR008631">
    <property type="entry name" value="Glycogen_synth"/>
</dbReference>
<dbReference type="EMBL" id="JANDHW010000005">
    <property type="protein sequence ID" value="MCP9611791.1"/>
    <property type="molecule type" value="Genomic_DNA"/>
</dbReference>
<dbReference type="SUPFAM" id="SSF53756">
    <property type="entry name" value="UDP-Glycosyltransferase/glycogen phosphorylase"/>
    <property type="match status" value="1"/>
</dbReference>
<dbReference type="PANTHER" id="PTHR10176:SF3">
    <property type="entry name" value="GLYCOGEN [STARCH] SYNTHASE"/>
    <property type="match status" value="1"/>
</dbReference>
<gene>
    <name evidence="3" type="ORF">NMU02_06775</name>
</gene>
<dbReference type="Gene3D" id="3.40.50.2000">
    <property type="entry name" value="Glycogen Phosphorylase B"/>
    <property type="match status" value="2"/>
</dbReference>
<evidence type="ECO:0000313" key="3">
    <source>
        <dbReference type="EMBL" id="MCP9611791.1"/>
    </source>
</evidence>
<organism evidence="3 4">
    <name type="scientific">Coprobacter tertius</name>
    <dbReference type="NCBI Taxonomy" id="2944915"/>
    <lineage>
        <taxon>Bacteria</taxon>
        <taxon>Pseudomonadati</taxon>
        <taxon>Bacteroidota</taxon>
        <taxon>Bacteroidia</taxon>
        <taxon>Bacteroidales</taxon>
        <taxon>Barnesiellaceae</taxon>
        <taxon>Coprobacter</taxon>
    </lineage>
</organism>
<sequence length="546" mass="61720">MENKQQIPDYIFETSWEVCNLVGGIYTVLSTKAKTLQKLNKDRNIFIGPDIWKDTESPFFTESGTLLKEWRSRATAENLKVRVGRWNIPGKPIVVLVDFNEMYAVRNELFTKMWNWYDVDSLYAYGDYDESCIFSYAAALVIESLYKYLGGEKLNIVAHFDEWTTGMGLLYVKHRLPQIATLFTTHATSIGRSIAGNNKPLYDYLAGYNGDQMARELNMVAKHSLEKQAARHADCFTTVSDITARECAQLLSKNPDIVTPNGFEDNFVPKGVAYQDGRREARERLLKIASVLIGYKPSDDAFLIATSGRYEYKNKGIDLFIDSLRRLKDSGDSTKELIAFILVPAWVKEPRQDVAERLNSKKNYNTSLPNPLITHVLNNYYEDRVMNQLHAAGFKNNPGDKVKVIFIPSYLTGDDGVVNKPYYETLIGFDATAFPSYYEPWGYTPLESIAFGIPTITTDLSGFGQWACSAGKKGIENTGVVVLRRTDSNFGEVADNLASTVKSLSEVSEKEKQKIAKSALAMARKAHWAHFIKYYLEAYDMALNKI</sequence>
<evidence type="ECO:0000313" key="4">
    <source>
        <dbReference type="Proteomes" id="UP001205603"/>
    </source>
</evidence>
<dbReference type="PANTHER" id="PTHR10176">
    <property type="entry name" value="GLYCOGEN SYNTHASE"/>
    <property type="match status" value="1"/>
</dbReference>
<comment type="caution">
    <text evidence="3">The sequence shown here is derived from an EMBL/GenBank/DDBJ whole genome shotgun (WGS) entry which is preliminary data.</text>
</comment>